<accession>A0ACC7NVT5</accession>
<dbReference type="Proteomes" id="UP001629235">
    <property type="component" value="Unassembled WGS sequence"/>
</dbReference>
<feature type="non-terminal residue" evidence="1">
    <location>
        <position position="1"/>
    </location>
</feature>
<evidence type="ECO:0000313" key="2">
    <source>
        <dbReference type="Proteomes" id="UP001629235"/>
    </source>
</evidence>
<organism evidence="1 2">
    <name type="scientific">Paraburkholderia rhynchosiae</name>
    <dbReference type="NCBI Taxonomy" id="487049"/>
    <lineage>
        <taxon>Bacteria</taxon>
        <taxon>Pseudomonadati</taxon>
        <taxon>Pseudomonadota</taxon>
        <taxon>Betaproteobacteria</taxon>
        <taxon>Burkholderiales</taxon>
        <taxon>Burkholderiaceae</taxon>
        <taxon>Paraburkholderia</taxon>
    </lineage>
</organism>
<protein>
    <submittedName>
        <fullName evidence="1">Uncharacterized protein</fullName>
    </submittedName>
</protein>
<gene>
    <name evidence="1" type="ORF">PQR01_39330</name>
</gene>
<evidence type="ECO:0000313" key="1">
    <source>
        <dbReference type="EMBL" id="MFM0109271.1"/>
    </source>
</evidence>
<proteinExistence type="predicted"/>
<reference evidence="1 2" key="1">
    <citation type="journal article" date="2024" name="Chem. Sci.">
        <title>Discovery of megapolipeptins by genome mining of a Burkholderiales bacteria collection.</title>
        <authorList>
            <person name="Paulo B.S."/>
            <person name="Recchia M.J.J."/>
            <person name="Lee S."/>
            <person name="Fergusson C.H."/>
            <person name="Romanowski S.B."/>
            <person name="Hernandez A."/>
            <person name="Krull N."/>
            <person name="Liu D.Y."/>
            <person name="Cavanagh H."/>
            <person name="Bos A."/>
            <person name="Gray C.A."/>
            <person name="Murphy B.T."/>
            <person name="Linington R.G."/>
            <person name="Eustaquio A.S."/>
        </authorList>
    </citation>
    <scope>NUCLEOTIDE SEQUENCE [LARGE SCALE GENOMIC DNA]</scope>
    <source>
        <strain evidence="1 2">RL18-126-BIB-B</strain>
    </source>
</reference>
<dbReference type="EMBL" id="JAQQDW010000190">
    <property type="protein sequence ID" value="MFM0109271.1"/>
    <property type="molecule type" value="Genomic_DNA"/>
</dbReference>
<comment type="caution">
    <text evidence="1">The sequence shown here is derived from an EMBL/GenBank/DDBJ whole genome shotgun (WGS) entry which is preliminary data.</text>
</comment>
<name>A0ACC7NVT5_9BURK</name>
<keyword evidence="2" id="KW-1185">Reference proteome</keyword>
<sequence length="127" mass="14198">KVLATREMGCMADIYLLAGLTLPQVAAHKSLPGTVTRFMSDCWHGMSRTHMIARAKRRGLRLSFRATAPCPSGQTGVFELRFNDGAGECLMLARLQRVGNRNGGNRRTRRTDVSRPPARDPRQTRLF</sequence>